<dbReference type="Pfam" id="PF05970">
    <property type="entry name" value="PIF1"/>
    <property type="match status" value="2"/>
</dbReference>
<organism evidence="2">
    <name type="scientific">Salinispirillum sp. LH 10-3-1</name>
    <dbReference type="NCBI Taxonomy" id="2952525"/>
    <lineage>
        <taxon>Bacteria</taxon>
        <taxon>Pseudomonadati</taxon>
        <taxon>Pseudomonadota</taxon>
        <taxon>Gammaproteobacteria</taxon>
        <taxon>Oceanospirillales</taxon>
        <taxon>Saccharospirillaceae</taxon>
        <taxon>Salinispirillum</taxon>
    </lineage>
</organism>
<dbReference type="PANTHER" id="PTHR47642">
    <property type="entry name" value="ATP-DEPENDENT DNA HELICASE"/>
    <property type="match status" value="1"/>
</dbReference>
<dbReference type="GO" id="GO:0006281">
    <property type="term" value="P:DNA repair"/>
    <property type="evidence" value="ECO:0007669"/>
    <property type="project" value="InterPro"/>
</dbReference>
<dbReference type="InterPro" id="IPR010285">
    <property type="entry name" value="DNA_helicase_pif1-like_DEAD"/>
</dbReference>
<dbReference type="InterPro" id="IPR029491">
    <property type="entry name" value="Helicase_HTH"/>
</dbReference>
<dbReference type="FunFam" id="3.40.50.300:FF:001498">
    <property type="entry name" value="ATP-dependent DNA helicase"/>
    <property type="match status" value="1"/>
</dbReference>
<dbReference type="InterPro" id="IPR051055">
    <property type="entry name" value="PIF1_helicase"/>
</dbReference>
<gene>
    <name evidence="2" type="ORF">NFC81_07515</name>
</gene>
<dbReference type="SUPFAM" id="SSF52540">
    <property type="entry name" value="P-loop containing nucleoside triphosphate hydrolases"/>
    <property type="match status" value="2"/>
</dbReference>
<accession>A0AB38YK51</accession>
<reference evidence="2" key="1">
    <citation type="submission" date="2022-07" db="EMBL/GenBank/DDBJ databases">
        <title>Complete genome sequence of Salinispirillum sp. LH10-3-1 capable of multiple carbohydrate inversion isolated from a soda lake.</title>
        <authorList>
            <person name="Liu J."/>
            <person name="Zhai Y."/>
            <person name="Zhang H."/>
            <person name="Yang H."/>
            <person name="Qu J."/>
            <person name="Li J."/>
        </authorList>
    </citation>
    <scope>NUCLEOTIDE SEQUENCE</scope>
    <source>
        <strain evidence="2">LH 10-3-1</strain>
    </source>
</reference>
<dbReference type="PANTHER" id="PTHR47642:SF7">
    <property type="entry name" value="ATP-DEPENDENT DNA HELICASE PIF1"/>
    <property type="match status" value="1"/>
</dbReference>
<dbReference type="SMART" id="SM00382">
    <property type="entry name" value="AAA"/>
    <property type="match status" value="1"/>
</dbReference>
<feature type="domain" description="AAA+ ATPase" evidence="1">
    <location>
        <begin position="20"/>
        <end position="215"/>
    </location>
</feature>
<dbReference type="InterPro" id="IPR027417">
    <property type="entry name" value="P-loop_NTPase"/>
</dbReference>
<dbReference type="Pfam" id="PF14493">
    <property type="entry name" value="HTH_40"/>
    <property type="match status" value="1"/>
</dbReference>
<dbReference type="GO" id="GO:0000723">
    <property type="term" value="P:telomere maintenance"/>
    <property type="evidence" value="ECO:0007669"/>
    <property type="project" value="InterPro"/>
</dbReference>
<protein>
    <submittedName>
        <fullName evidence="2">AAA family ATPase</fullName>
    </submittedName>
</protein>
<proteinExistence type="predicted"/>
<sequence>MVTDQPNARFELATSFIQYTDKHVFLTGRAGTGKTTFLRHIKATTRKACVVVAPTGVAAINAGGVTLHSLFQLPRMPYLPEGLDSNADLSQGNAPPGSVATRTSLLAGLRLNRTKRALLRELELLIIDEISMVRADTMDAIDAILRHVRQRPDVPFGGVQLLMIGDLFQLPPVVVPHEHALLGSHYAGPFFFCSDAMRAVPPACIELETIYRQQDETFIRLLNRVRDNSVDEDDLEWLNRRYQPDFKAPPDQHYITLTSHNQTADRINRQTLAELPGDLYRFNADIGGEFNENAFPVNATLELKQGAQIMFMRNDKGDAPRYYNGKIGVVDRISEAGVRVAFPGEPESLWLEAEEWSNIRYKLNEERQQVEEEVLGTFRQYPVRLAWAVTIHKSQGLTFERAIIDAGAAFTAGQVYVALSRLTQIEGLVLRTEIPGSSIQCDATVVEFMQQKPDESTLHQDLHSEQALFVENTLMRTFDWSILADAFLNHFFTYRGRKAAYQAQAVKASSALSDVCQQQQRVAAKFCHQLNSILDQGSSAHGHLKTRVAAAVEYFHEQLTVQLLAGIHAHQEEMRSVTGTKAYRKALGVLAARVQQKTVDLQRALLLADGLASGTDSVAILQGMERQQQQAQDALNTELEASRVPEPAKLAPGESQRISLAAFQAGQSVIDIAAERGLASSTIETHLAQFVESGELAIDSLVPSGRLAVIWPLVEQAEDKALTPIKRQLGEDYTFGEIRAVVAHWHWLQSQCTTEEA</sequence>
<evidence type="ECO:0000313" key="2">
    <source>
        <dbReference type="EMBL" id="WLD59622.1"/>
    </source>
</evidence>
<dbReference type="GO" id="GO:0003678">
    <property type="term" value="F:DNA helicase activity"/>
    <property type="evidence" value="ECO:0007669"/>
    <property type="project" value="InterPro"/>
</dbReference>
<dbReference type="EMBL" id="CP101717">
    <property type="protein sequence ID" value="WLD59622.1"/>
    <property type="molecule type" value="Genomic_DNA"/>
</dbReference>
<dbReference type="RefSeq" id="WP_304996914.1">
    <property type="nucleotide sequence ID" value="NZ_CP101717.1"/>
</dbReference>
<dbReference type="InterPro" id="IPR003593">
    <property type="entry name" value="AAA+_ATPase"/>
</dbReference>
<dbReference type="AlphaFoldDB" id="A0AB38YK51"/>
<evidence type="ECO:0000259" key="1">
    <source>
        <dbReference type="SMART" id="SM00382"/>
    </source>
</evidence>
<dbReference type="Gene3D" id="3.40.50.300">
    <property type="entry name" value="P-loop containing nucleotide triphosphate hydrolases"/>
    <property type="match status" value="2"/>
</dbReference>
<dbReference type="CDD" id="cd18809">
    <property type="entry name" value="SF1_C_RecD"/>
    <property type="match status" value="1"/>
</dbReference>
<name>A0AB38YK51_9GAMM</name>